<keyword evidence="7" id="KW-1015">Disulfide bond</keyword>
<keyword evidence="4" id="KW-0732">Signal</keyword>
<gene>
    <name evidence="9" type="ORF">CH35J_000048</name>
</gene>
<dbReference type="InterPro" id="IPR011118">
    <property type="entry name" value="Tannase/feruloyl_esterase"/>
</dbReference>
<accession>A0A4T0WI07</accession>
<proteinExistence type="inferred from homology"/>
<evidence type="ECO:0000256" key="4">
    <source>
        <dbReference type="ARBA" id="ARBA00022729"/>
    </source>
</evidence>
<evidence type="ECO:0000313" key="10">
    <source>
        <dbReference type="Proteomes" id="UP000305883"/>
    </source>
</evidence>
<organism evidence="9 10">
    <name type="scientific">Colletotrichum higginsianum</name>
    <dbReference type="NCBI Taxonomy" id="80884"/>
    <lineage>
        <taxon>Eukaryota</taxon>
        <taxon>Fungi</taxon>
        <taxon>Dikarya</taxon>
        <taxon>Ascomycota</taxon>
        <taxon>Pezizomycotina</taxon>
        <taxon>Sordariomycetes</taxon>
        <taxon>Hypocreomycetidae</taxon>
        <taxon>Glomerellales</taxon>
        <taxon>Glomerellaceae</taxon>
        <taxon>Colletotrichum</taxon>
        <taxon>Colletotrichum destructivum species complex</taxon>
    </lineage>
</organism>
<dbReference type="Pfam" id="PF07519">
    <property type="entry name" value="Tannase"/>
    <property type="match status" value="1"/>
</dbReference>
<dbReference type="EMBL" id="MWPZ01000001">
    <property type="protein sequence ID" value="TID06467.1"/>
    <property type="molecule type" value="Genomic_DNA"/>
</dbReference>
<evidence type="ECO:0000256" key="6">
    <source>
        <dbReference type="ARBA" id="ARBA00022837"/>
    </source>
</evidence>
<protein>
    <recommendedName>
        <fullName evidence="8">Carboxylic ester hydrolase</fullName>
        <ecNumber evidence="8">3.1.1.-</ecNumber>
    </recommendedName>
</protein>
<dbReference type="Proteomes" id="UP000305883">
    <property type="component" value="Unassembled WGS sequence"/>
</dbReference>
<evidence type="ECO:0000256" key="7">
    <source>
        <dbReference type="ARBA" id="ARBA00023157"/>
    </source>
</evidence>
<evidence type="ECO:0000313" key="9">
    <source>
        <dbReference type="EMBL" id="TID06467.1"/>
    </source>
</evidence>
<dbReference type="EC" id="3.1.1.-" evidence="8"/>
<dbReference type="PANTHER" id="PTHR33938:SF13">
    <property type="entry name" value="CARBOXYLIC ESTER HYDROLASE"/>
    <property type="match status" value="1"/>
</dbReference>
<sequence length="521" mass="55100">MAFNSTAVLACSSSTIPLPTIFGTEILSLEATQVTNFSRNVGIGLYMNHAGVDVHGANFCNVSISYTHPGQNDTVNVQMFLPSEGWNGRMQAIGGNGWQAGLNFVTLAGMTAAMGEGYASLSTDAGLGTAESATWGLLSPGNPNRYLLQNLVATTLNDLSLIGKNLINSFYGGQPVHSYFNGCSQGGRQGMMLAQRYPEAFDGIAASAPAINWSELFVGDLWANIIMNTEGVFPRACEMQAINEAVIKSCDANDGLVDGLIADPDSCEFDPLTLVGTSINCTETGKDMAISAGAAHLTQQLWDGPKKADNTSMWFGFPKGTVLSSTDTSSGGTVALTTCTDDGICHASPLVLLTDWVTKFVTKDDAIDISKLTRKDFETLFRASVNEYGSVTDTNDPDLSAFRARGGKIVGYHGLADSIIIPASTTHYYDAVTARDADVHDFYRVFLTPGLGHCFGGNGAFPAGTFDAMRAWVENGTAPETLSAVSVGTSPVLKRTLCPYPLKQTYDGVGNATNGEGFTCA</sequence>
<evidence type="ECO:0000256" key="1">
    <source>
        <dbReference type="ARBA" id="ARBA00006249"/>
    </source>
</evidence>
<dbReference type="GO" id="GO:0030600">
    <property type="term" value="F:feruloyl esterase activity"/>
    <property type="evidence" value="ECO:0007669"/>
    <property type="project" value="UniProtKB-ARBA"/>
</dbReference>
<comment type="caution">
    <text evidence="9">The sequence shown here is derived from an EMBL/GenBank/DDBJ whole genome shotgun (WGS) entry which is preliminary data.</text>
</comment>
<dbReference type="PANTHER" id="PTHR33938">
    <property type="entry name" value="FERULOYL ESTERASE B-RELATED"/>
    <property type="match status" value="1"/>
</dbReference>
<evidence type="ECO:0000256" key="3">
    <source>
        <dbReference type="ARBA" id="ARBA00022723"/>
    </source>
</evidence>
<evidence type="ECO:0000256" key="2">
    <source>
        <dbReference type="ARBA" id="ARBA00022487"/>
    </source>
</evidence>
<keyword evidence="2" id="KW-0719">Serine esterase</keyword>
<evidence type="ECO:0000256" key="5">
    <source>
        <dbReference type="ARBA" id="ARBA00022801"/>
    </source>
</evidence>
<keyword evidence="5 8" id="KW-0378">Hydrolase</keyword>
<dbReference type="SUPFAM" id="SSF53474">
    <property type="entry name" value="alpha/beta-Hydrolases"/>
    <property type="match status" value="1"/>
</dbReference>
<dbReference type="Gene3D" id="3.40.50.1820">
    <property type="entry name" value="alpha/beta hydrolase"/>
    <property type="match status" value="1"/>
</dbReference>
<evidence type="ECO:0000256" key="8">
    <source>
        <dbReference type="RuleBase" id="RU361238"/>
    </source>
</evidence>
<dbReference type="AlphaFoldDB" id="A0A4T0WI07"/>
<dbReference type="InterPro" id="IPR029058">
    <property type="entry name" value="AB_hydrolase_fold"/>
</dbReference>
<comment type="similarity">
    <text evidence="1 8">Belongs to the tannase family.</text>
</comment>
<reference evidence="9 10" key="1">
    <citation type="journal article" date="2019" name="Genome Biol. Evol.">
        <title>Genomic Plasticity Mediated by Transposable Elements in the Plant Pathogenic Fungus Colletotrichum higginsianum.</title>
        <authorList>
            <person name="Tsushima A."/>
            <person name="Gan P."/>
            <person name="Kumakura N."/>
            <person name="Narusaka M."/>
            <person name="Takano Y."/>
            <person name="Narusaka Y."/>
            <person name="Shirasu K."/>
        </authorList>
    </citation>
    <scope>NUCLEOTIDE SEQUENCE [LARGE SCALE GENOMIC DNA]</scope>
    <source>
        <strain evidence="9 10">MAFF305635-RFP</strain>
    </source>
</reference>
<dbReference type="OrthoDB" id="3039123at2759"/>
<keyword evidence="3" id="KW-0479">Metal-binding</keyword>
<name>A0A4T0WI07_9PEZI</name>
<keyword evidence="6" id="KW-0106">Calcium</keyword>
<dbReference type="GO" id="GO:0046872">
    <property type="term" value="F:metal ion binding"/>
    <property type="evidence" value="ECO:0007669"/>
    <property type="project" value="UniProtKB-KW"/>
</dbReference>